<gene>
    <name evidence="1" type="ORF">DP116_27290</name>
</gene>
<reference evidence="1 2" key="1">
    <citation type="submission" date="2018-06" db="EMBL/GenBank/DDBJ databases">
        <title>Comparative genomics of Brasilonema spp. strains.</title>
        <authorList>
            <person name="Alvarenga D.O."/>
            <person name="Fiore M.F."/>
            <person name="Varani A.M."/>
        </authorList>
    </citation>
    <scope>NUCLEOTIDE SEQUENCE [LARGE SCALE GENOMIC DNA]</scope>
    <source>
        <strain evidence="1 2">SPC951</strain>
    </source>
</reference>
<dbReference type="Proteomes" id="UP000718564">
    <property type="component" value="Unassembled WGS sequence"/>
</dbReference>
<sequence>MKEGGNAIEGLIVSVPWFREAPQSKNFAQKAAQQWGGKISWRTATSYDATQALIQALSSKARSRNSFAKIAKG</sequence>
<dbReference type="RefSeq" id="WP_169158107.1">
    <property type="nucleotide sequence ID" value="NZ_CAWPJE010000366.1"/>
</dbReference>
<dbReference type="SUPFAM" id="SSF53822">
    <property type="entry name" value="Periplasmic binding protein-like I"/>
    <property type="match status" value="1"/>
</dbReference>
<dbReference type="EMBL" id="QMEB01000348">
    <property type="protein sequence ID" value="NMG22934.1"/>
    <property type="molecule type" value="Genomic_DNA"/>
</dbReference>
<dbReference type="InterPro" id="IPR028082">
    <property type="entry name" value="Peripla_BP_I"/>
</dbReference>
<name>A0ABX1PEL0_9CYAN</name>
<proteinExistence type="predicted"/>
<keyword evidence="2" id="KW-1185">Reference proteome</keyword>
<accession>A0ABX1PEL0</accession>
<organism evidence="1 2">
    <name type="scientific">Brasilonema bromeliae SPC951</name>
    <dbReference type="NCBI Taxonomy" id="385972"/>
    <lineage>
        <taxon>Bacteria</taxon>
        <taxon>Bacillati</taxon>
        <taxon>Cyanobacteriota</taxon>
        <taxon>Cyanophyceae</taxon>
        <taxon>Nostocales</taxon>
        <taxon>Scytonemataceae</taxon>
        <taxon>Brasilonema</taxon>
        <taxon>Bromeliae group (in: Brasilonema)</taxon>
    </lineage>
</organism>
<dbReference type="CDD" id="cd06268">
    <property type="entry name" value="PBP1_ABC_transporter_LIVBP-like"/>
    <property type="match status" value="1"/>
</dbReference>
<protein>
    <submittedName>
        <fullName evidence="1">Uncharacterized protein</fullName>
    </submittedName>
</protein>
<evidence type="ECO:0000313" key="2">
    <source>
        <dbReference type="Proteomes" id="UP000718564"/>
    </source>
</evidence>
<evidence type="ECO:0000313" key="1">
    <source>
        <dbReference type="EMBL" id="NMG22934.1"/>
    </source>
</evidence>
<dbReference type="Gene3D" id="3.40.50.2300">
    <property type="match status" value="2"/>
</dbReference>
<comment type="caution">
    <text evidence="1">The sequence shown here is derived from an EMBL/GenBank/DDBJ whole genome shotgun (WGS) entry which is preliminary data.</text>
</comment>